<accession>A0A914W189</accession>
<comment type="subcellular location">
    <subcellularLocation>
        <location evidence="2">Secreted</location>
    </subcellularLocation>
</comment>
<reference evidence="14" key="1">
    <citation type="submission" date="2022-11" db="UniProtKB">
        <authorList>
            <consortium name="WormBaseParasite"/>
        </authorList>
    </citation>
    <scope>IDENTIFICATION</scope>
</reference>
<dbReference type="AlphaFoldDB" id="A0A914W189"/>
<name>A0A914W189_9BILA</name>
<dbReference type="PROSITE" id="PS00460">
    <property type="entry name" value="GLUTATHIONE_PEROXID_1"/>
    <property type="match status" value="1"/>
</dbReference>
<evidence type="ECO:0000256" key="6">
    <source>
        <dbReference type="ARBA" id="ARBA00022559"/>
    </source>
</evidence>
<keyword evidence="7 12" id="KW-0732">Signal</keyword>
<feature type="signal peptide" evidence="12">
    <location>
        <begin position="1"/>
        <end position="20"/>
    </location>
</feature>
<proteinExistence type="inferred from homology"/>
<dbReference type="PROSITE" id="PS51257">
    <property type="entry name" value="PROKAR_LIPOPROTEIN"/>
    <property type="match status" value="1"/>
</dbReference>
<evidence type="ECO:0000256" key="1">
    <source>
        <dbReference type="ARBA" id="ARBA00000217"/>
    </source>
</evidence>
<dbReference type="GO" id="GO:0006979">
    <property type="term" value="P:response to oxidative stress"/>
    <property type="evidence" value="ECO:0007669"/>
    <property type="project" value="InterPro"/>
</dbReference>
<dbReference type="SUPFAM" id="SSF52833">
    <property type="entry name" value="Thioredoxin-like"/>
    <property type="match status" value="1"/>
</dbReference>
<evidence type="ECO:0000256" key="4">
    <source>
        <dbReference type="ARBA" id="ARBA00012310"/>
    </source>
</evidence>
<evidence type="ECO:0000256" key="2">
    <source>
        <dbReference type="ARBA" id="ARBA00004613"/>
    </source>
</evidence>
<evidence type="ECO:0000313" key="14">
    <source>
        <dbReference type="WBParaSite" id="PSAMB.scaffold294size58623.g4478.t1"/>
    </source>
</evidence>
<feature type="chain" id="PRO_5037679076" description="Glutathione peroxidase" evidence="12">
    <location>
        <begin position="21"/>
        <end position="218"/>
    </location>
</feature>
<keyword evidence="9" id="KW-0325">Glycoprotein</keyword>
<keyword evidence="13" id="KW-1185">Reference proteome</keyword>
<dbReference type="InterPro" id="IPR029759">
    <property type="entry name" value="GPX_AS"/>
</dbReference>
<evidence type="ECO:0000313" key="13">
    <source>
        <dbReference type="Proteomes" id="UP000887566"/>
    </source>
</evidence>
<dbReference type="GO" id="GO:0005576">
    <property type="term" value="C:extracellular region"/>
    <property type="evidence" value="ECO:0007669"/>
    <property type="project" value="UniProtKB-SubCell"/>
</dbReference>
<evidence type="ECO:0000256" key="5">
    <source>
        <dbReference type="ARBA" id="ARBA00022525"/>
    </source>
</evidence>
<dbReference type="Proteomes" id="UP000887566">
    <property type="component" value="Unplaced"/>
</dbReference>
<feature type="active site" evidence="10">
    <location>
        <position position="71"/>
    </location>
</feature>
<comment type="similarity">
    <text evidence="3 11">Belongs to the glutathione peroxidase family.</text>
</comment>
<dbReference type="InterPro" id="IPR029760">
    <property type="entry name" value="GPX_CS"/>
</dbReference>
<evidence type="ECO:0000256" key="11">
    <source>
        <dbReference type="RuleBase" id="RU000499"/>
    </source>
</evidence>
<evidence type="ECO:0000256" key="7">
    <source>
        <dbReference type="ARBA" id="ARBA00022729"/>
    </source>
</evidence>
<dbReference type="Gene3D" id="3.40.30.10">
    <property type="entry name" value="Glutaredoxin"/>
    <property type="match status" value="1"/>
</dbReference>
<dbReference type="Pfam" id="PF00255">
    <property type="entry name" value="GSHPx"/>
    <property type="match status" value="1"/>
</dbReference>
<dbReference type="InterPro" id="IPR000889">
    <property type="entry name" value="Glutathione_peroxidase"/>
</dbReference>
<dbReference type="PROSITE" id="PS00763">
    <property type="entry name" value="GLUTATHIONE_PEROXID_2"/>
    <property type="match status" value="1"/>
</dbReference>
<dbReference type="CDD" id="cd00340">
    <property type="entry name" value="GSH_Peroxidase"/>
    <property type="match status" value="1"/>
</dbReference>
<keyword evidence="6 11" id="KW-0575">Peroxidase</keyword>
<evidence type="ECO:0000256" key="3">
    <source>
        <dbReference type="ARBA" id="ARBA00006926"/>
    </source>
</evidence>
<evidence type="ECO:0000256" key="8">
    <source>
        <dbReference type="ARBA" id="ARBA00023002"/>
    </source>
</evidence>
<organism evidence="13 14">
    <name type="scientific">Plectus sambesii</name>
    <dbReference type="NCBI Taxonomy" id="2011161"/>
    <lineage>
        <taxon>Eukaryota</taxon>
        <taxon>Metazoa</taxon>
        <taxon>Ecdysozoa</taxon>
        <taxon>Nematoda</taxon>
        <taxon>Chromadorea</taxon>
        <taxon>Plectida</taxon>
        <taxon>Plectina</taxon>
        <taxon>Plectoidea</taxon>
        <taxon>Plectidae</taxon>
        <taxon>Plectus</taxon>
    </lineage>
</organism>
<evidence type="ECO:0000256" key="10">
    <source>
        <dbReference type="PIRSR" id="PIRSR000303-1"/>
    </source>
</evidence>
<dbReference type="InterPro" id="IPR036249">
    <property type="entry name" value="Thioredoxin-like_sf"/>
</dbReference>
<evidence type="ECO:0000256" key="12">
    <source>
        <dbReference type="SAM" id="SignalP"/>
    </source>
</evidence>
<dbReference type="WBParaSite" id="PSAMB.scaffold294size58623.g4478.t1">
    <property type="protein sequence ID" value="PSAMB.scaffold294size58623.g4478.t1"/>
    <property type="gene ID" value="PSAMB.scaffold294size58623.g4478"/>
</dbReference>
<dbReference type="PIRSF" id="PIRSF000303">
    <property type="entry name" value="Glutathion_perox"/>
    <property type="match status" value="1"/>
</dbReference>
<dbReference type="PRINTS" id="PR01011">
    <property type="entry name" value="GLUTPROXDASE"/>
</dbReference>
<dbReference type="PANTHER" id="PTHR11592:SF88">
    <property type="entry name" value="GLUTATHIONE PEROXIDASE-RELATED"/>
    <property type="match status" value="1"/>
</dbReference>
<dbReference type="GO" id="GO:0004602">
    <property type="term" value="F:glutathione peroxidase activity"/>
    <property type="evidence" value="ECO:0007669"/>
    <property type="project" value="UniProtKB-EC"/>
</dbReference>
<comment type="catalytic activity">
    <reaction evidence="1">
        <text>2 glutathione + H2O2 = glutathione disulfide + 2 H2O</text>
        <dbReference type="Rhea" id="RHEA:16833"/>
        <dbReference type="ChEBI" id="CHEBI:15377"/>
        <dbReference type="ChEBI" id="CHEBI:16240"/>
        <dbReference type="ChEBI" id="CHEBI:57925"/>
        <dbReference type="ChEBI" id="CHEBI:58297"/>
        <dbReference type="EC" id="1.11.1.9"/>
    </reaction>
</comment>
<dbReference type="PROSITE" id="PS51355">
    <property type="entry name" value="GLUTATHIONE_PEROXID_3"/>
    <property type="match status" value="1"/>
</dbReference>
<sequence length="218" mass="24909">MRLASPILIFLFATACGAQSDNDDEHFVECNDYHSTGSVHSFEVETLTGERRNLTHYAGKVLLMMNVATFCGYTQQYLDFNDLISRNPGAQIVAFPCNQFLLQEPAKNREILNGLKYVRPGNNWSPNNDVHILGKLEVNGANESPLYTFLKKSCKPTVDIVGQKSNMFWDPIKSTDVTWNFEKFLVDKHGRPRYRFHPAAWQQGKLVEKYIKSLLTED</sequence>
<keyword evidence="8 11" id="KW-0560">Oxidoreductase</keyword>
<dbReference type="PANTHER" id="PTHR11592">
    <property type="entry name" value="GLUTATHIONE PEROXIDASE"/>
    <property type="match status" value="1"/>
</dbReference>
<protein>
    <recommendedName>
        <fullName evidence="4 11">Glutathione peroxidase</fullName>
    </recommendedName>
</protein>
<keyword evidence="5" id="KW-0964">Secreted</keyword>
<evidence type="ECO:0000256" key="9">
    <source>
        <dbReference type="ARBA" id="ARBA00023180"/>
    </source>
</evidence>